<dbReference type="OMA" id="RDLYAKW"/>
<dbReference type="InterPro" id="IPR036249">
    <property type="entry name" value="Thioredoxin-like_sf"/>
</dbReference>
<evidence type="ECO:0008006" key="4">
    <source>
        <dbReference type="Google" id="ProtNLM"/>
    </source>
</evidence>
<evidence type="ECO:0000256" key="1">
    <source>
        <dbReference type="SAM" id="MobiDB-lite"/>
    </source>
</evidence>
<comment type="caution">
    <text evidence="2">The sequence shown here is derived from an EMBL/GenBank/DDBJ whole genome shotgun (WGS) entry which is preliminary data.</text>
</comment>
<name>A0A066XEE5_COLSU</name>
<dbReference type="Gene3D" id="3.40.30.10">
    <property type="entry name" value="Glutaredoxin"/>
    <property type="match status" value="1"/>
</dbReference>
<dbReference type="AlphaFoldDB" id="A0A066XEE5"/>
<dbReference type="EMBL" id="JMSE01000826">
    <property type="protein sequence ID" value="KDN67287.1"/>
    <property type="molecule type" value="Genomic_DNA"/>
</dbReference>
<dbReference type="PANTHER" id="PTHR42336:SF1">
    <property type="entry name" value="ALKYL HYDROPEROXIDE REDUCTASE SUBUNIT C_ THIOL SPECIFIC ANTIOXIDANT DOMAIN-CONTAINING PROTEIN"/>
    <property type="match status" value="1"/>
</dbReference>
<keyword evidence="3" id="KW-1185">Reference proteome</keyword>
<evidence type="ECO:0000313" key="2">
    <source>
        <dbReference type="EMBL" id="KDN67287.1"/>
    </source>
</evidence>
<protein>
    <recommendedName>
        <fullName evidence="4">Thioredoxin domain-containing protein</fullName>
    </recommendedName>
</protein>
<dbReference type="OrthoDB" id="40334at2759"/>
<dbReference type="SUPFAM" id="SSF52833">
    <property type="entry name" value="Thioredoxin-like"/>
    <property type="match status" value="1"/>
</dbReference>
<gene>
    <name evidence="2" type="ORF">CSUB01_01487</name>
</gene>
<accession>A0A066XEE5</accession>
<dbReference type="Proteomes" id="UP000027238">
    <property type="component" value="Unassembled WGS sequence"/>
</dbReference>
<dbReference type="InterPro" id="IPR032801">
    <property type="entry name" value="PXL2A/B/C"/>
</dbReference>
<feature type="region of interest" description="Disordered" evidence="1">
    <location>
        <begin position="1"/>
        <end position="31"/>
    </location>
</feature>
<organism evidence="2 3">
    <name type="scientific">Colletotrichum sublineola</name>
    <name type="common">Sorghum anthracnose fungus</name>
    <dbReference type="NCBI Taxonomy" id="1173701"/>
    <lineage>
        <taxon>Eukaryota</taxon>
        <taxon>Fungi</taxon>
        <taxon>Dikarya</taxon>
        <taxon>Ascomycota</taxon>
        <taxon>Pezizomycotina</taxon>
        <taxon>Sordariomycetes</taxon>
        <taxon>Hypocreomycetidae</taxon>
        <taxon>Glomerellales</taxon>
        <taxon>Glomerellaceae</taxon>
        <taxon>Colletotrichum</taxon>
        <taxon>Colletotrichum graminicola species complex</taxon>
    </lineage>
</organism>
<evidence type="ECO:0000313" key="3">
    <source>
        <dbReference type="Proteomes" id="UP000027238"/>
    </source>
</evidence>
<reference evidence="3" key="1">
    <citation type="journal article" date="2014" name="Genome Announc.">
        <title>Draft genome sequence of Colletotrichum sublineola, a destructive pathogen of cultivated sorghum.</title>
        <authorList>
            <person name="Baroncelli R."/>
            <person name="Sanz-Martin J.M."/>
            <person name="Rech G.E."/>
            <person name="Sukno S.A."/>
            <person name="Thon M.R."/>
        </authorList>
    </citation>
    <scope>NUCLEOTIDE SEQUENCE [LARGE SCALE GENOMIC DNA]</scope>
    <source>
        <strain evidence="3">TX430BB</strain>
    </source>
</reference>
<dbReference type="eggNOG" id="ENOG502S2R7">
    <property type="taxonomic scope" value="Eukaryota"/>
</dbReference>
<proteinExistence type="predicted"/>
<sequence>MSFTQELASWMSPTKLDLGNPPKAGDAAPSTDLLKFPRADGRPAVVVFLRHCGCPFAEKSLRVLRGAASAHPDVAFVAVSHSSASHTKKWLSEVGGPGDANPVEVVTDEGRDVYARWGLGASSFLHVLGPSALWSVLRLAREEGIANRPTESGSRWQTSGAWAVDRRGSVTWGGPAQTASEIPDVEEALSSLR</sequence>
<dbReference type="PANTHER" id="PTHR42336">
    <property type="entry name" value="THIOREDOXIN DOMAIN-CONTAINING PROTEIN-RELATED"/>
    <property type="match status" value="1"/>
</dbReference>
<dbReference type="Pfam" id="PF13911">
    <property type="entry name" value="AhpC-TSA_2"/>
    <property type="match status" value="1"/>
</dbReference>
<dbReference type="HOGENOM" id="CLU_072123_2_0_1"/>
<feature type="region of interest" description="Disordered" evidence="1">
    <location>
        <begin position="168"/>
        <end position="193"/>
    </location>
</feature>